<evidence type="ECO:0000259" key="2">
    <source>
        <dbReference type="Pfam" id="PF01915"/>
    </source>
</evidence>
<reference evidence="3 4" key="1">
    <citation type="submission" date="2020-07" db="EMBL/GenBank/DDBJ databases">
        <title>Mycobacterium kansasii (former subtype) with zoonotic potential isolated from diseased indoor pet cat, Japan.</title>
        <authorList>
            <person name="Fukano H."/>
            <person name="Terazono T."/>
            <person name="Hoshino Y."/>
        </authorList>
    </citation>
    <scope>NUCLEOTIDE SEQUENCE [LARGE SCALE GENOMIC DNA]</scope>
    <source>
        <strain evidence="3 4">Kuro-I</strain>
    </source>
</reference>
<dbReference type="GO" id="GO:0004553">
    <property type="term" value="F:hydrolase activity, hydrolyzing O-glycosyl compounds"/>
    <property type="evidence" value="ECO:0007669"/>
    <property type="project" value="InterPro"/>
</dbReference>
<dbReference type="AlphaFoldDB" id="A0A7G1IC82"/>
<evidence type="ECO:0000313" key="4">
    <source>
        <dbReference type="Proteomes" id="UP000516380"/>
    </source>
</evidence>
<dbReference type="EMBL" id="AP023343">
    <property type="protein sequence ID" value="BCI88487.1"/>
    <property type="molecule type" value="Genomic_DNA"/>
</dbReference>
<feature type="domain" description="Glycoside hydrolase family 3 C-terminal" evidence="2">
    <location>
        <begin position="2"/>
        <end position="46"/>
    </location>
</feature>
<keyword evidence="4" id="KW-1185">Reference proteome</keyword>
<dbReference type="Proteomes" id="UP000516380">
    <property type="component" value="Chromosome"/>
</dbReference>
<evidence type="ECO:0000256" key="1">
    <source>
        <dbReference type="ARBA" id="ARBA00022801"/>
    </source>
</evidence>
<dbReference type="Pfam" id="PF01915">
    <property type="entry name" value="Glyco_hydro_3_C"/>
    <property type="match status" value="1"/>
</dbReference>
<dbReference type="InterPro" id="IPR036881">
    <property type="entry name" value="Glyco_hydro_3_C_sf"/>
</dbReference>
<gene>
    <name evidence="3" type="ORF">NIIDMKKI_36930</name>
</gene>
<dbReference type="GO" id="GO:0005975">
    <property type="term" value="P:carbohydrate metabolic process"/>
    <property type="evidence" value="ECO:0007669"/>
    <property type="project" value="InterPro"/>
</dbReference>
<keyword evidence="1" id="KW-0378">Hydrolase</keyword>
<dbReference type="SUPFAM" id="SSF52279">
    <property type="entry name" value="Beta-D-glucan exohydrolase, C-terminal domain"/>
    <property type="match status" value="1"/>
</dbReference>
<protein>
    <recommendedName>
        <fullName evidence="2">Glycoside hydrolase family 3 C-terminal domain-containing protein</fullName>
    </recommendedName>
</protein>
<proteinExistence type="predicted"/>
<evidence type="ECO:0000313" key="3">
    <source>
        <dbReference type="EMBL" id="BCI88487.1"/>
    </source>
</evidence>
<organism evidence="3 4">
    <name type="scientific">Mycobacterium kansasii</name>
    <dbReference type="NCBI Taxonomy" id="1768"/>
    <lineage>
        <taxon>Bacteria</taxon>
        <taxon>Bacillati</taxon>
        <taxon>Actinomycetota</taxon>
        <taxon>Actinomycetes</taxon>
        <taxon>Mycobacteriales</taxon>
        <taxon>Mycobacteriaceae</taxon>
        <taxon>Mycobacterium</taxon>
    </lineage>
</organism>
<dbReference type="InterPro" id="IPR002772">
    <property type="entry name" value="Glyco_hydro_3_C"/>
</dbReference>
<sequence length="84" mass="8220">MLLKNAENQLPLDASSIKSIAVIGGRADVGVISGGGSAQVDPAGGNPVITPGVNSGDIMALPGMGLSPLAAIRCYYPASPSGKS</sequence>
<name>A0A7G1IC82_MYCKA</name>
<accession>A0A7G1IC82</accession>
<dbReference type="Gene3D" id="3.40.50.1700">
    <property type="entry name" value="Glycoside hydrolase family 3 C-terminal domain"/>
    <property type="match status" value="1"/>
</dbReference>